<dbReference type="InterPro" id="IPR011577">
    <property type="entry name" value="Cyt_b561_bac/Ni-Hgenase"/>
</dbReference>
<evidence type="ECO:0000256" key="8">
    <source>
        <dbReference type="ARBA" id="ARBA00022982"/>
    </source>
</evidence>
<comment type="cofactor">
    <cofactor evidence="1">
        <name>heme b</name>
        <dbReference type="ChEBI" id="CHEBI:60344"/>
    </cofactor>
</comment>
<evidence type="ECO:0000256" key="10">
    <source>
        <dbReference type="ARBA" id="ARBA00023004"/>
    </source>
</evidence>
<evidence type="ECO:0000256" key="3">
    <source>
        <dbReference type="ARBA" id="ARBA00022448"/>
    </source>
</evidence>
<dbReference type="PANTHER" id="PTHR30529">
    <property type="entry name" value="CYTOCHROME B561"/>
    <property type="match status" value="1"/>
</dbReference>
<evidence type="ECO:0000256" key="5">
    <source>
        <dbReference type="ARBA" id="ARBA00022617"/>
    </source>
</evidence>
<protein>
    <submittedName>
        <fullName evidence="15">Cytochrome b</fullName>
    </submittedName>
</protein>
<evidence type="ECO:0000256" key="9">
    <source>
        <dbReference type="ARBA" id="ARBA00022989"/>
    </source>
</evidence>
<name>A0ABW5CI09_9PROT</name>
<keyword evidence="3" id="KW-0813">Transport</keyword>
<dbReference type="InterPro" id="IPR052168">
    <property type="entry name" value="Cytochrome_b561_oxidase"/>
</dbReference>
<evidence type="ECO:0000256" key="7">
    <source>
        <dbReference type="ARBA" id="ARBA00022723"/>
    </source>
</evidence>
<keyword evidence="11 13" id="KW-0472">Membrane</keyword>
<dbReference type="Proteomes" id="UP001597296">
    <property type="component" value="Unassembled WGS sequence"/>
</dbReference>
<evidence type="ECO:0000256" key="1">
    <source>
        <dbReference type="ARBA" id="ARBA00001970"/>
    </source>
</evidence>
<evidence type="ECO:0000259" key="14">
    <source>
        <dbReference type="Pfam" id="PF01292"/>
    </source>
</evidence>
<sequence length="180" mass="19692">MSSQPAARYDAVAMSFHWGMALIILGLWAMGHVIGALPRGPERSELIGLHTTLGGLIFVLALARLVWRRLRRPPRALPTATPFERMGAALVHAVLYGLMLALPLVGVLMAESGGHAVTLFGFHVPLLVQPDEALHELFAFEHQMLGWLLALALLAHVGAALRHHFVQKDDTLRRMLPGRG</sequence>
<comment type="caution">
    <text evidence="15">The sequence shown here is derived from an EMBL/GenBank/DDBJ whole genome shotgun (WGS) entry which is preliminary data.</text>
</comment>
<proteinExistence type="inferred from homology"/>
<dbReference type="PANTHER" id="PTHR30529:SF7">
    <property type="entry name" value="CYTOCHROME B561 BACTERIAL_NI-HYDROGENASE DOMAIN-CONTAINING PROTEIN"/>
    <property type="match status" value="1"/>
</dbReference>
<keyword evidence="9 13" id="KW-1133">Transmembrane helix</keyword>
<dbReference type="SUPFAM" id="SSF81342">
    <property type="entry name" value="Transmembrane di-heme cytochromes"/>
    <property type="match status" value="1"/>
</dbReference>
<dbReference type="RefSeq" id="WP_377319146.1">
    <property type="nucleotide sequence ID" value="NZ_JBHUIY010000067.1"/>
</dbReference>
<keyword evidence="6 13" id="KW-0812">Transmembrane</keyword>
<evidence type="ECO:0000313" key="16">
    <source>
        <dbReference type="Proteomes" id="UP001597296"/>
    </source>
</evidence>
<evidence type="ECO:0000313" key="15">
    <source>
        <dbReference type="EMBL" id="MFD2235718.1"/>
    </source>
</evidence>
<feature type="transmembrane region" description="Helical" evidence="13">
    <location>
        <begin position="88"/>
        <end position="110"/>
    </location>
</feature>
<comment type="similarity">
    <text evidence="12">Belongs to the cytochrome b561 family.</text>
</comment>
<dbReference type="InterPro" id="IPR016174">
    <property type="entry name" value="Di-haem_cyt_TM"/>
</dbReference>
<gene>
    <name evidence="15" type="ORF">ACFSNB_18125</name>
</gene>
<evidence type="ECO:0000256" key="13">
    <source>
        <dbReference type="SAM" id="Phobius"/>
    </source>
</evidence>
<keyword evidence="5" id="KW-0349">Heme</keyword>
<organism evidence="15 16">
    <name type="scientific">Phaeospirillum tilakii</name>
    <dbReference type="NCBI Taxonomy" id="741673"/>
    <lineage>
        <taxon>Bacteria</taxon>
        <taxon>Pseudomonadati</taxon>
        <taxon>Pseudomonadota</taxon>
        <taxon>Alphaproteobacteria</taxon>
        <taxon>Rhodospirillales</taxon>
        <taxon>Rhodospirillaceae</taxon>
        <taxon>Phaeospirillum</taxon>
    </lineage>
</organism>
<feature type="transmembrane region" description="Helical" evidence="13">
    <location>
        <begin position="12"/>
        <end position="34"/>
    </location>
</feature>
<accession>A0ABW5CI09</accession>
<keyword evidence="10" id="KW-0408">Iron</keyword>
<evidence type="ECO:0000256" key="12">
    <source>
        <dbReference type="ARBA" id="ARBA00037975"/>
    </source>
</evidence>
<reference evidence="16" key="1">
    <citation type="journal article" date="2019" name="Int. J. Syst. Evol. Microbiol.">
        <title>The Global Catalogue of Microorganisms (GCM) 10K type strain sequencing project: providing services to taxonomists for standard genome sequencing and annotation.</title>
        <authorList>
            <consortium name="The Broad Institute Genomics Platform"/>
            <consortium name="The Broad Institute Genome Sequencing Center for Infectious Disease"/>
            <person name="Wu L."/>
            <person name="Ma J."/>
        </authorList>
    </citation>
    <scope>NUCLEOTIDE SEQUENCE [LARGE SCALE GENOMIC DNA]</scope>
    <source>
        <strain evidence="16">KCTC 15012</strain>
    </source>
</reference>
<keyword evidence="7" id="KW-0479">Metal-binding</keyword>
<keyword evidence="8" id="KW-0249">Electron transport</keyword>
<comment type="subcellular location">
    <subcellularLocation>
        <location evidence="2">Cell membrane</location>
        <topology evidence="2">Multi-pass membrane protein</topology>
    </subcellularLocation>
</comment>
<evidence type="ECO:0000256" key="6">
    <source>
        <dbReference type="ARBA" id="ARBA00022692"/>
    </source>
</evidence>
<evidence type="ECO:0000256" key="2">
    <source>
        <dbReference type="ARBA" id="ARBA00004651"/>
    </source>
</evidence>
<dbReference type="Pfam" id="PF01292">
    <property type="entry name" value="Ni_hydr_CYTB"/>
    <property type="match status" value="1"/>
</dbReference>
<feature type="transmembrane region" description="Helical" evidence="13">
    <location>
        <begin position="144"/>
        <end position="165"/>
    </location>
</feature>
<feature type="transmembrane region" description="Helical" evidence="13">
    <location>
        <begin position="46"/>
        <end position="67"/>
    </location>
</feature>
<dbReference type="EMBL" id="JBHUIY010000067">
    <property type="protein sequence ID" value="MFD2235718.1"/>
    <property type="molecule type" value="Genomic_DNA"/>
</dbReference>
<keyword evidence="4" id="KW-1003">Cell membrane</keyword>
<keyword evidence="16" id="KW-1185">Reference proteome</keyword>
<feature type="domain" description="Cytochrome b561 bacterial/Ni-hydrogenase" evidence="14">
    <location>
        <begin position="8"/>
        <end position="178"/>
    </location>
</feature>
<evidence type="ECO:0000256" key="11">
    <source>
        <dbReference type="ARBA" id="ARBA00023136"/>
    </source>
</evidence>
<evidence type="ECO:0000256" key="4">
    <source>
        <dbReference type="ARBA" id="ARBA00022475"/>
    </source>
</evidence>